<evidence type="ECO:0000313" key="6">
    <source>
        <dbReference type="EMBL" id="WAH37631.1"/>
    </source>
</evidence>
<dbReference type="RefSeq" id="WP_268045139.1">
    <property type="nucleotide sequence ID" value="NZ_CP104064.1"/>
</dbReference>
<reference evidence="6" key="1">
    <citation type="submission" date="2022-08" db="EMBL/GenBank/DDBJ databases">
        <title>Alicyclobacillus dauci DSM2870, complete genome.</title>
        <authorList>
            <person name="Wang Q."/>
            <person name="Cai R."/>
            <person name="Wang Z."/>
        </authorList>
    </citation>
    <scope>NUCLEOTIDE SEQUENCE</scope>
    <source>
        <strain evidence="6">DSM 28700</strain>
    </source>
</reference>
<dbReference type="CDD" id="cd00090">
    <property type="entry name" value="HTH_ARSR"/>
    <property type="match status" value="1"/>
</dbReference>
<accession>A0ABY6Z614</accession>
<dbReference type="InterPro" id="IPR005119">
    <property type="entry name" value="LysR_subst-bd"/>
</dbReference>
<evidence type="ECO:0000256" key="1">
    <source>
        <dbReference type="ARBA" id="ARBA00009437"/>
    </source>
</evidence>
<evidence type="ECO:0000259" key="5">
    <source>
        <dbReference type="PROSITE" id="PS50931"/>
    </source>
</evidence>
<dbReference type="InterPro" id="IPR036388">
    <property type="entry name" value="WH-like_DNA-bd_sf"/>
</dbReference>
<dbReference type="PANTHER" id="PTHR30346">
    <property type="entry name" value="TRANSCRIPTIONAL DUAL REGULATOR HCAR-RELATED"/>
    <property type="match status" value="1"/>
</dbReference>
<evidence type="ECO:0000256" key="3">
    <source>
        <dbReference type="ARBA" id="ARBA00023125"/>
    </source>
</evidence>
<dbReference type="Gene3D" id="3.40.190.10">
    <property type="entry name" value="Periplasmic binding protein-like II"/>
    <property type="match status" value="2"/>
</dbReference>
<dbReference type="PROSITE" id="PS50931">
    <property type="entry name" value="HTH_LYSR"/>
    <property type="match status" value="1"/>
</dbReference>
<dbReference type="InterPro" id="IPR011991">
    <property type="entry name" value="ArsR-like_HTH"/>
</dbReference>
<keyword evidence="4" id="KW-0804">Transcription</keyword>
<dbReference type="SUPFAM" id="SSF53850">
    <property type="entry name" value="Periplasmic binding protein-like II"/>
    <property type="match status" value="1"/>
</dbReference>
<dbReference type="Proteomes" id="UP001164803">
    <property type="component" value="Chromosome"/>
</dbReference>
<dbReference type="PANTHER" id="PTHR30346:SF28">
    <property type="entry name" value="HTH-TYPE TRANSCRIPTIONAL REGULATOR CYNR"/>
    <property type="match status" value="1"/>
</dbReference>
<dbReference type="SUPFAM" id="SSF46785">
    <property type="entry name" value="Winged helix' DNA-binding domain"/>
    <property type="match status" value="1"/>
</dbReference>
<keyword evidence="7" id="KW-1185">Reference proteome</keyword>
<proteinExistence type="inferred from homology"/>
<dbReference type="Gene3D" id="1.10.10.10">
    <property type="entry name" value="Winged helix-like DNA-binding domain superfamily/Winged helix DNA-binding domain"/>
    <property type="match status" value="1"/>
</dbReference>
<comment type="similarity">
    <text evidence="1">Belongs to the LysR transcriptional regulatory family.</text>
</comment>
<evidence type="ECO:0000256" key="2">
    <source>
        <dbReference type="ARBA" id="ARBA00023015"/>
    </source>
</evidence>
<evidence type="ECO:0000313" key="7">
    <source>
        <dbReference type="Proteomes" id="UP001164803"/>
    </source>
</evidence>
<keyword evidence="2" id="KW-0805">Transcription regulation</keyword>
<sequence>MEIWEIEAFLAIARTRSLTEAAKTLHLSQSTVSHRLKKLELSMKAKLVERHKGHREIQLTPMGEEFSTIAEKWNDLMREVEILQNHGPRISLSIGAVDSLNAFVLPPLYRMLNAQTNPVILRIRTHQTVELYELLEQREVDVAFVLQERYYSSLEVKRVFSEPMVVLTPYHGAIQTEPGSELHPQDLDSSNELYINWGSEYQLWHDQWWDPLCPFRVRVDTAQLILALMHKPEHWAIVPISMARSLSEDKRFKFHHLSAPPPDRICYRVKRRTPKSSTMQGLDLLDTLLEQLNLVK</sequence>
<dbReference type="Pfam" id="PF00126">
    <property type="entry name" value="HTH_1"/>
    <property type="match status" value="1"/>
</dbReference>
<gene>
    <name evidence="6" type="ORF">NZD86_03630</name>
</gene>
<dbReference type="InterPro" id="IPR036390">
    <property type="entry name" value="WH_DNA-bd_sf"/>
</dbReference>
<dbReference type="CDD" id="cd05466">
    <property type="entry name" value="PBP2_LTTR_substrate"/>
    <property type="match status" value="1"/>
</dbReference>
<dbReference type="EMBL" id="CP104064">
    <property type="protein sequence ID" value="WAH37631.1"/>
    <property type="molecule type" value="Genomic_DNA"/>
</dbReference>
<dbReference type="Pfam" id="PF03466">
    <property type="entry name" value="LysR_substrate"/>
    <property type="match status" value="1"/>
</dbReference>
<name>A0ABY6Z614_9BACL</name>
<dbReference type="InterPro" id="IPR000847">
    <property type="entry name" value="LysR_HTH_N"/>
</dbReference>
<dbReference type="PRINTS" id="PR00039">
    <property type="entry name" value="HTHLYSR"/>
</dbReference>
<feature type="domain" description="HTH lysR-type" evidence="5">
    <location>
        <begin position="1"/>
        <end position="60"/>
    </location>
</feature>
<organism evidence="6 7">
    <name type="scientific">Alicyclobacillus dauci</name>
    <dbReference type="NCBI Taxonomy" id="1475485"/>
    <lineage>
        <taxon>Bacteria</taxon>
        <taxon>Bacillati</taxon>
        <taxon>Bacillota</taxon>
        <taxon>Bacilli</taxon>
        <taxon>Bacillales</taxon>
        <taxon>Alicyclobacillaceae</taxon>
        <taxon>Alicyclobacillus</taxon>
    </lineage>
</organism>
<protein>
    <submittedName>
        <fullName evidence="6">LysR family transcriptional regulator</fullName>
    </submittedName>
</protein>
<keyword evidence="3" id="KW-0238">DNA-binding</keyword>
<evidence type="ECO:0000256" key="4">
    <source>
        <dbReference type="ARBA" id="ARBA00023163"/>
    </source>
</evidence>